<dbReference type="SUPFAM" id="SSF48452">
    <property type="entry name" value="TPR-like"/>
    <property type="match status" value="2"/>
</dbReference>
<evidence type="ECO:0000313" key="3">
    <source>
        <dbReference type="Proteomes" id="UP000005801"/>
    </source>
</evidence>
<keyword evidence="1" id="KW-0802">TPR repeat</keyword>
<dbReference type="STRING" id="391625.PPSIR1_12448"/>
<dbReference type="EMBL" id="ABCS01000008">
    <property type="protein sequence ID" value="EDM80691.1"/>
    <property type="molecule type" value="Genomic_DNA"/>
</dbReference>
<dbReference type="InterPro" id="IPR019734">
    <property type="entry name" value="TPR_rpt"/>
</dbReference>
<dbReference type="AlphaFoldDB" id="A6FZZ4"/>
<organism evidence="2 3">
    <name type="scientific">Plesiocystis pacifica SIR-1</name>
    <dbReference type="NCBI Taxonomy" id="391625"/>
    <lineage>
        <taxon>Bacteria</taxon>
        <taxon>Pseudomonadati</taxon>
        <taxon>Myxococcota</taxon>
        <taxon>Polyangia</taxon>
        <taxon>Nannocystales</taxon>
        <taxon>Nannocystaceae</taxon>
        <taxon>Plesiocystis</taxon>
    </lineage>
</organism>
<keyword evidence="3" id="KW-1185">Reference proteome</keyword>
<dbReference type="PROSITE" id="PS50005">
    <property type="entry name" value="TPR"/>
    <property type="match status" value="1"/>
</dbReference>
<gene>
    <name evidence="2" type="ORF">PPSIR1_12448</name>
</gene>
<dbReference type="InterPro" id="IPR011990">
    <property type="entry name" value="TPR-like_helical_dom_sf"/>
</dbReference>
<dbReference type="Gene3D" id="1.25.40.10">
    <property type="entry name" value="Tetratricopeptide repeat domain"/>
    <property type="match status" value="3"/>
</dbReference>
<protein>
    <recommendedName>
        <fullName evidence="4">Tetratricopeptide repeat protein</fullName>
    </recommendedName>
</protein>
<dbReference type="eggNOG" id="COG0457">
    <property type="taxonomic scope" value="Bacteria"/>
</dbReference>
<feature type="repeat" description="TPR" evidence="1">
    <location>
        <begin position="528"/>
        <end position="561"/>
    </location>
</feature>
<evidence type="ECO:0000256" key="1">
    <source>
        <dbReference type="PROSITE-ProRule" id="PRU00339"/>
    </source>
</evidence>
<proteinExistence type="predicted"/>
<comment type="caution">
    <text evidence="2">The sequence shown here is derived from an EMBL/GenBank/DDBJ whole genome shotgun (WGS) entry which is preliminary data.</text>
</comment>
<accession>A6FZZ4</accession>
<evidence type="ECO:0008006" key="4">
    <source>
        <dbReference type="Google" id="ProtNLM"/>
    </source>
</evidence>
<dbReference type="Proteomes" id="UP000005801">
    <property type="component" value="Unassembled WGS sequence"/>
</dbReference>
<evidence type="ECO:0000313" key="2">
    <source>
        <dbReference type="EMBL" id="EDM80691.1"/>
    </source>
</evidence>
<sequence>MLSLALLTASACVGPQKGKLETPSLEAPAQLSDLDDFAAARNAFALMPVGDPQRAALREQLRDYVVGYVDEALGQDRSEAAIAGLEQLCELWTASELQQPRPDPAIAELAGRVYASVAPAGDEHSALLALALQQHFGDAQTSAEAEAGYAQLQDWIERSEGFTGDPRYGALLDRLLEDASSVFPSPFLTRELTGSYLAQFRRAQTEGVSDPRTAYTGYLVARAHLRADDPAAAVAAMEQMEIDEAAEALRELIRDATLGAEPSPPDIAQLMREFLPAPDHQLPPSIVRQSWGIVDNLARMALADAPDDAPAHLARGRVLRYRGLVPAAILHYEQAFAAKGPATDREDLHLAWSELAGLLQLELEDAVRTTQGDPEGDAQVDAALERVQGFHERAAKAWPLRPVSPGLNVAWMTVALRDFDRGRPDQAESLLSQAVQLEPHPLALSLLGTIALRRGQLEVARDRVSSISELPFPDQLDRYDWQIQSQMQLAEIERFADDPGASVEHLREALRQLNTLIAYPGLAAPQRVDYLTRRAQVFFALGELELAMKDFRAAHNIAPGRASTYSPVLIFAVTHGHLGQAREILSAALGSEGTDDELAVYYALWVIDLCARQGAPAPEDAQAHLAALVENPESDPWSQTLARHGLGQLDGDALIAAAGQTRQRSEAFFYAGLQRWRGGEAEASLELMRKVLEAQMIGDFEYEMAQSYLRWQELPKAPRAVEMATPPAP</sequence>
<reference evidence="2 3" key="1">
    <citation type="submission" date="2007-06" db="EMBL/GenBank/DDBJ databases">
        <authorList>
            <person name="Shimkets L."/>
            <person name="Ferriera S."/>
            <person name="Johnson J."/>
            <person name="Kravitz S."/>
            <person name="Beeson K."/>
            <person name="Sutton G."/>
            <person name="Rogers Y.-H."/>
            <person name="Friedman R."/>
            <person name="Frazier M."/>
            <person name="Venter J.C."/>
        </authorList>
    </citation>
    <scope>NUCLEOTIDE SEQUENCE [LARGE SCALE GENOMIC DNA]</scope>
    <source>
        <strain evidence="2 3">SIR-1</strain>
    </source>
</reference>
<dbReference type="SMART" id="SM00028">
    <property type="entry name" value="TPR"/>
    <property type="match status" value="4"/>
</dbReference>
<name>A6FZZ4_9BACT</name>